<dbReference type="EMBL" id="CAJZBQ010000038">
    <property type="protein sequence ID" value="CAG9325546.1"/>
    <property type="molecule type" value="Genomic_DNA"/>
</dbReference>
<keyword evidence="3" id="KW-1185">Reference proteome</keyword>
<evidence type="ECO:0000313" key="3">
    <source>
        <dbReference type="Proteomes" id="UP001162131"/>
    </source>
</evidence>
<dbReference type="Proteomes" id="UP001162131">
    <property type="component" value="Unassembled WGS sequence"/>
</dbReference>
<keyword evidence="1" id="KW-0472">Membrane</keyword>
<dbReference type="GO" id="GO:0005615">
    <property type="term" value="C:extracellular space"/>
    <property type="evidence" value="ECO:0007669"/>
    <property type="project" value="TreeGrafter"/>
</dbReference>
<sequence length="863" mass="100093">MLPDLEYNNKMDWLKNRKKSMGVILGLLFATSFFWVVIVYSEEAGFDDSTNSNDHLLFKDSKEDIDNRWKISHHMINDTNSTSDNQTNQLFVIESQVLASDIYIFDKNIKCYPQNLGYTKSQSDSRFKYQNRALKCSSGDELFSMENNTLYINCLSFGPAQYSLGNSPENEIIGNVKYLPEWKSYSSPVDIGDREFGFIKCGRDKKQAWLHNKFSQKIFNKTQEKRKNIMSSLNLPETPKPLTVLLIVVDSLSRQHFYRTMKNTVEFMNTINSDFSENYIIYDFFNGNSHGENTQPNLAPLLYGRSLADLQIKTKGLSLKKSDDAPKYQKIQESIIWKHFENHGFVTMFEWETRWDYFPDLAGRKVLCDHVATSFWRGAVDVAGFTDFSEKQRCIGNHHSHEYLFNYTKEFIENYAGLNKFGYMHLISAHEVTGSVVQAMDNDLSRFFEEIMNFHIDKNEDLAIFLVSDHGNHMGPWDRYEEGTVENLSPFTFFITNKQFLSKVNKNSHEIILHNTQRLVGKYDIYLTLQQLALLPYGNPSDQYKNWKNEIKINSVVSLLYEKIPDNRTCEDIGVPLYWCNCLAYKKIEIADEKGLAHHIANEAVSTINKKNSKDKAQEFCLEVKFDYVIKIEEETKQSQNYSGNMYKVTFAIKERSGVIFEAFAFVGNTIKFIKIEVENQYYPISKWKNFEVQVQKIVRVDTLDDYCGELAEQMSAKASFCVCKYPDSYELQSSIPQKRKLTIEKLKKNLSISIGGIFENCIETCSKLNKKCEKWGLPLLNRLEILNEPWRSSRSSIQVHKDNQNIDFKTLRVSGNINGEVTGLMKESDSYKFMQSDWSNLTCEARSENIMPICPCTLYSFI</sequence>
<accession>A0AAU9JMT7</accession>
<keyword evidence="1" id="KW-0812">Transmembrane</keyword>
<name>A0AAU9JMT7_9CILI</name>
<dbReference type="PANTHER" id="PTHR10974:SF1">
    <property type="entry name" value="FI08016P-RELATED"/>
    <property type="match status" value="1"/>
</dbReference>
<proteinExistence type="predicted"/>
<keyword evidence="1" id="KW-1133">Transmembrane helix</keyword>
<dbReference type="AlphaFoldDB" id="A0AAU9JMT7"/>
<dbReference type="PANTHER" id="PTHR10974">
    <property type="entry name" value="FI08016P-RELATED"/>
    <property type="match status" value="1"/>
</dbReference>
<evidence type="ECO:0000313" key="2">
    <source>
        <dbReference type="EMBL" id="CAG9325546.1"/>
    </source>
</evidence>
<organism evidence="2 3">
    <name type="scientific">Blepharisma stoltei</name>
    <dbReference type="NCBI Taxonomy" id="1481888"/>
    <lineage>
        <taxon>Eukaryota</taxon>
        <taxon>Sar</taxon>
        <taxon>Alveolata</taxon>
        <taxon>Ciliophora</taxon>
        <taxon>Postciliodesmatophora</taxon>
        <taxon>Heterotrichea</taxon>
        <taxon>Heterotrichida</taxon>
        <taxon>Blepharismidae</taxon>
        <taxon>Blepharisma</taxon>
    </lineage>
</organism>
<dbReference type="InterPro" id="IPR017850">
    <property type="entry name" value="Alkaline_phosphatase_core_sf"/>
</dbReference>
<dbReference type="InterPro" id="IPR004245">
    <property type="entry name" value="DUF229"/>
</dbReference>
<comment type="caution">
    <text evidence="2">The sequence shown here is derived from an EMBL/GenBank/DDBJ whole genome shotgun (WGS) entry which is preliminary data.</text>
</comment>
<reference evidence="2" key="1">
    <citation type="submission" date="2021-09" db="EMBL/GenBank/DDBJ databases">
        <authorList>
            <consortium name="AG Swart"/>
            <person name="Singh M."/>
            <person name="Singh A."/>
            <person name="Seah K."/>
            <person name="Emmerich C."/>
        </authorList>
    </citation>
    <scope>NUCLEOTIDE SEQUENCE</scope>
    <source>
        <strain evidence="2">ATCC30299</strain>
    </source>
</reference>
<dbReference type="SUPFAM" id="SSF53649">
    <property type="entry name" value="Alkaline phosphatase-like"/>
    <property type="match status" value="1"/>
</dbReference>
<dbReference type="Gene3D" id="3.40.720.10">
    <property type="entry name" value="Alkaline Phosphatase, subunit A"/>
    <property type="match status" value="1"/>
</dbReference>
<gene>
    <name evidence="2" type="ORF">BSTOLATCC_MIC38798</name>
</gene>
<feature type="transmembrane region" description="Helical" evidence="1">
    <location>
        <begin position="21"/>
        <end position="40"/>
    </location>
</feature>
<protein>
    <submittedName>
        <fullName evidence="2">Uncharacterized protein</fullName>
    </submittedName>
</protein>
<evidence type="ECO:0000256" key="1">
    <source>
        <dbReference type="SAM" id="Phobius"/>
    </source>
</evidence>
<dbReference type="Pfam" id="PF02995">
    <property type="entry name" value="DUF229"/>
    <property type="match status" value="1"/>
</dbReference>